<keyword evidence="3" id="KW-1185">Reference proteome</keyword>
<evidence type="ECO:0000256" key="1">
    <source>
        <dbReference type="SAM" id="MobiDB-lite"/>
    </source>
</evidence>
<feature type="compositionally biased region" description="Gly residues" evidence="1">
    <location>
        <begin position="39"/>
        <end position="49"/>
    </location>
</feature>
<accession>A0A493TQ26</accession>
<proteinExistence type="predicted"/>
<dbReference type="Proteomes" id="UP000016666">
    <property type="component" value="Unassembled WGS sequence"/>
</dbReference>
<feature type="region of interest" description="Disordered" evidence="1">
    <location>
        <begin position="28"/>
        <end position="49"/>
    </location>
</feature>
<evidence type="ECO:0000313" key="2">
    <source>
        <dbReference type="Ensembl" id="ENSAPLP00000027690.1"/>
    </source>
</evidence>
<evidence type="ECO:0000313" key="3">
    <source>
        <dbReference type="Proteomes" id="UP000016666"/>
    </source>
</evidence>
<reference evidence="3" key="1">
    <citation type="submission" date="2017-10" db="EMBL/GenBank/DDBJ databases">
        <title>A new Pekin duck reference genome.</title>
        <authorList>
            <person name="Hou Z.-C."/>
            <person name="Zhou Z.-K."/>
            <person name="Zhu F."/>
            <person name="Hou S.-S."/>
        </authorList>
    </citation>
    <scope>NUCLEOTIDE SEQUENCE [LARGE SCALE GENOMIC DNA]</scope>
</reference>
<protein>
    <recommendedName>
        <fullName evidence="4">Aminoacylase 1</fullName>
    </recommendedName>
</protein>
<dbReference type="AlphaFoldDB" id="A0A493TQ26"/>
<sequence>MAPGKPGKSAGGSEDPSVTLFRQYLRIDTVHPKPDYGEEGMGGSGGRWR</sequence>
<dbReference type="Ensembl" id="ENSAPLT00000021590.1">
    <property type="protein sequence ID" value="ENSAPLP00000027690.1"/>
    <property type="gene ID" value="ENSAPLG00000027318.1"/>
</dbReference>
<evidence type="ECO:0008006" key="4">
    <source>
        <dbReference type="Google" id="ProtNLM"/>
    </source>
</evidence>
<name>A0A493TQ26_ANAPP</name>
<reference evidence="2" key="3">
    <citation type="submission" date="2025-09" db="UniProtKB">
        <authorList>
            <consortium name="Ensembl"/>
        </authorList>
    </citation>
    <scope>IDENTIFICATION</scope>
</reference>
<reference evidence="2" key="2">
    <citation type="submission" date="2025-08" db="UniProtKB">
        <authorList>
            <consortium name="Ensembl"/>
        </authorList>
    </citation>
    <scope>IDENTIFICATION</scope>
</reference>
<organism evidence="2 3">
    <name type="scientific">Anas platyrhynchos platyrhynchos</name>
    <name type="common">Northern mallard</name>
    <dbReference type="NCBI Taxonomy" id="8840"/>
    <lineage>
        <taxon>Eukaryota</taxon>
        <taxon>Metazoa</taxon>
        <taxon>Chordata</taxon>
        <taxon>Craniata</taxon>
        <taxon>Vertebrata</taxon>
        <taxon>Euteleostomi</taxon>
        <taxon>Archelosauria</taxon>
        <taxon>Archosauria</taxon>
        <taxon>Dinosauria</taxon>
        <taxon>Saurischia</taxon>
        <taxon>Theropoda</taxon>
        <taxon>Coelurosauria</taxon>
        <taxon>Aves</taxon>
        <taxon>Neognathae</taxon>
        <taxon>Galloanserae</taxon>
        <taxon>Anseriformes</taxon>
        <taxon>Anatidae</taxon>
        <taxon>Anatinae</taxon>
        <taxon>Anas</taxon>
    </lineage>
</organism>